<protein>
    <submittedName>
        <fullName evidence="2">Uncharacterized protein</fullName>
    </submittedName>
</protein>
<dbReference type="HOGENOM" id="CLU_1013333_0_0_1"/>
<evidence type="ECO:0000313" key="3">
    <source>
        <dbReference type="Proteomes" id="UP000007015"/>
    </source>
</evidence>
<feature type="region of interest" description="Disordered" evidence="1">
    <location>
        <begin position="221"/>
        <end position="275"/>
    </location>
</feature>
<name>A2YS87_ORYSI</name>
<organism evidence="2 3">
    <name type="scientific">Oryza sativa subsp. indica</name>
    <name type="common">Rice</name>
    <dbReference type="NCBI Taxonomy" id="39946"/>
    <lineage>
        <taxon>Eukaryota</taxon>
        <taxon>Viridiplantae</taxon>
        <taxon>Streptophyta</taxon>
        <taxon>Embryophyta</taxon>
        <taxon>Tracheophyta</taxon>
        <taxon>Spermatophyta</taxon>
        <taxon>Magnoliopsida</taxon>
        <taxon>Liliopsida</taxon>
        <taxon>Poales</taxon>
        <taxon>Poaceae</taxon>
        <taxon>BOP clade</taxon>
        <taxon>Oryzoideae</taxon>
        <taxon>Oryzeae</taxon>
        <taxon>Oryzinae</taxon>
        <taxon>Oryza</taxon>
        <taxon>Oryza sativa</taxon>
    </lineage>
</organism>
<accession>A2YS87</accession>
<dbReference type="Gramene" id="BGIOSGA028164-TA">
    <property type="protein sequence ID" value="BGIOSGA028164-PA"/>
    <property type="gene ID" value="BGIOSGA028164"/>
</dbReference>
<reference evidence="2 3" key="1">
    <citation type="journal article" date="2005" name="PLoS Biol.">
        <title>The genomes of Oryza sativa: a history of duplications.</title>
        <authorList>
            <person name="Yu J."/>
            <person name="Wang J."/>
            <person name="Lin W."/>
            <person name="Li S."/>
            <person name="Li H."/>
            <person name="Zhou J."/>
            <person name="Ni P."/>
            <person name="Dong W."/>
            <person name="Hu S."/>
            <person name="Zeng C."/>
            <person name="Zhang J."/>
            <person name="Zhang Y."/>
            <person name="Li R."/>
            <person name="Xu Z."/>
            <person name="Li S."/>
            <person name="Li X."/>
            <person name="Zheng H."/>
            <person name="Cong L."/>
            <person name="Lin L."/>
            <person name="Yin J."/>
            <person name="Geng J."/>
            <person name="Li G."/>
            <person name="Shi J."/>
            <person name="Liu J."/>
            <person name="Lv H."/>
            <person name="Li J."/>
            <person name="Wang J."/>
            <person name="Deng Y."/>
            <person name="Ran L."/>
            <person name="Shi X."/>
            <person name="Wang X."/>
            <person name="Wu Q."/>
            <person name="Li C."/>
            <person name="Ren X."/>
            <person name="Wang J."/>
            <person name="Wang X."/>
            <person name="Li D."/>
            <person name="Liu D."/>
            <person name="Zhang X."/>
            <person name="Ji Z."/>
            <person name="Zhao W."/>
            <person name="Sun Y."/>
            <person name="Zhang Z."/>
            <person name="Bao J."/>
            <person name="Han Y."/>
            <person name="Dong L."/>
            <person name="Ji J."/>
            <person name="Chen P."/>
            <person name="Wu S."/>
            <person name="Liu J."/>
            <person name="Xiao Y."/>
            <person name="Bu D."/>
            <person name="Tan J."/>
            <person name="Yang L."/>
            <person name="Ye C."/>
            <person name="Zhang J."/>
            <person name="Xu J."/>
            <person name="Zhou Y."/>
            <person name="Yu Y."/>
            <person name="Zhang B."/>
            <person name="Zhuang S."/>
            <person name="Wei H."/>
            <person name="Liu B."/>
            <person name="Lei M."/>
            <person name="Yu H."/>
            <person name="Li Y."/>
            <person name="Xu H."/>
            <person name="Wei S."/>
            <person name="He X."/>
            <person name="Fang L."/>
            <person name="Zhang Z."/>
            <person name="Zhang Y."/>
            <person name="Huang X."/>
            <person name="Su Z."/>
            <person name="Tong W."/>
            <person name="Li J."/>
            <person name="Tong Z."/>
            <person name="Li S."/>
            <person name="Ye J."/>
            <person name="Wang L."/>
            <person name="Fang L."/>
            <person name="Lei T."/>
            <person name="Chen C."/>
            <person name="Chen H."/>
            <person name="Xu Z."/>
            <person name="Li H."/>
            <person name="Huang H."/>
            <person name="Zhang F."/>
            <person name="Xu H."/>
            <person name="Li N."/>
            <person name="Zhao C."/>
            <person name="Li S."/>
            <person name="Dong L."/>
            <person name="Huang Y."/>
            <person name="Li L."/>
            <person name="Xi Y."/>
            <person name="Qi Q."/>
            <person name="Li W."/>
            <person name="Zhang B."/>
            <person name="Hu W."/>
            <person name="Zhang Y."/>
            <person name="Tian X."/>
            <person name="Jiao Y."/>
            <person name="Liang X."/>
            <person name="Jin J."/>
            <person name="Gao L."/>
            <person name="Zheng W."/>
            <person name="Hao B."/>
            <person name="Liu S."/>
            <person name="Wang W."/>
            <person name="Yuan L."/>
            <person name="Cao M."/>
            <person name="McDermott J."/>
            <person name="Samudrala R."/>
            <person name="Wang J."/>
            <person name="Wong G.K."/>
            <person name="Yang H."/>
        </authorList>
    </citation>
    <scope>NUCLEOTIDE SEQUENCE [LARGE SCALE GENOMIC DNA]</scope>
    <source>
        <strain evidence="3">cv. 93-11</strain>
    </source>
</reference>
<dbReference type="EMBL" id="CM000133">
    <property type="protein sequence ID" value="EAZ05948.1"/>
    <property type="molecule type" value="Genomic_DNA"/>
</dbReference>
<keyword evidence="3" id="KW-1185">Reference proteome</keyword>
<proteinExistence type="predicted"/>
<feature type="compositionally biased region" description="Basic residues" evidence="1">
    <location>
        <begin position="253"/>
        <end position="275"/>
    </location>
</feature>
<sequence length="275" mass="30075">MAKQNDEKSVVIETFRWSRNAVPEAEGPDDDSSDLAVLLSGGAATAPRRRVDLVVVPNLGVRPRRSRDEPAGGVQLGRMIREALASMVKCLRQDDRLCWKGVGGRYEGLVLENRSPEESKCRLGLIVLLSVGRWVVLGEPTSLPTAYQSKRSGSKFPVYGILLTDHDEAILDIAGGNGSGSGAHVCYVPDQDMEIPDMSPPAVRIDMVTFGGVAVSSAMTMSGGGGGHDDEGGGADEDDWGGDDDDVYERLLQGRRRRGHHRQRRRQRRRRRRSD</sequence>
<feature type="compositionally biased region" description="Acidic residues" evidence="1">
    <location>
        <begin position="232"/>
        <end position="247"/>
    </location>
</feature>
<dbReference type="AlphaFoldDB" id="A2YS87"/>
<gene>
    <name evidence="2" type="ORF">OsI_28188</name>
</gene>
<dbReference type="Proteomes" id="UP000007015">
    <property type="component" value="Chromosome 8"/>
</dbReference>
<evidence type="ECO:0000256" key="1">
    <source>
        <dbReference type="SAM" id="MobiDB-lite"/>
    </source>
</evidence>
<evidence type="ECO:0000313" key="2">
    <source>
        <dbReference type="EMBL" id="EAZ05948.1"/>
    </source>
</evidence>